<dbReference type="GO" id="GO:0003887">
    <property type="term" value="F:DNA-directed DNA polymerase activity"/>
    <property type="evidence" value="ECO:0007669"/>
    <property type="project" value="UniProtKB-KW"/>
</dbReference>
<evidence type="ECO:0000313" key="9">
    <source>
        <dbReference type="Proteomes" id="UP000183028"/>
    </source>
</evidence>
<dbReference type="SUPFAM" id="SSF89550">
    <property type="entry name" value="PHP domain-like"/>
    <property type="match status" value="1"/>
</dbReference>
<dbReference type="InterPro" id="IPR040982">
    <property type="entry name" value="DNA_pol3_finger"/>
</dbReference>
<reference evidence="9" key="1">
    <citation type="submission" date="2016-10" db="EMBL/GenBank/DDBJ databases">
        <authorList>
            <person name="Varghese N."/>
            <person name="Submissions S."/>
        </authorList>
    </citation>
    <scope>NUCLEOTIDE SEQUENCE [LARGE SCALE GENOMIC DNA]</scope>
    <source>
        <strain evidence="9">DSM 20406</strain>
    </source>
</reference>
<dbReference type="SMART" id="SM00481">
    <property type="entry name" value="POLIIIAc"/>
    <property type="match status" value="1"/>
</dbReference>
<evidence type="ECO:0000256" key="4">
    <source>
        <dbReference type="ARBA" id="ARBA00022705"/>
    </source>
</evidence>
<evidence type="ECO:0000259" key="7">
    <source>
        <dbReference type="SMART" id="SM00481"/>
    </source>
</evidence>
<protein>
    <recommendedName>
        <fullName evidence="1">DNA-directed DNA polymerase</fullName>
        <ecNumber evidence="1">2.7.7.7</ecNumber>
    </recommendedName>
</protein>
<evidence type="ECO:0000256" key="1">
    <source>
        <dbReference type="ARBA" id="ARBA00012417"/>
    </source>
</evidence>
<dbReference type="InterPro" id="IPR016195">
    <property type="entry name" value="Pol/histidinol_Pase-like"/>
</dbReference>
<dbReference type="InterPro" id="IPR004013">
    <property type="entry name" value="PHP_dom"/>
</dbReference>
<dbReference type="EC" id="2.7.7.7" evidence="1"/>
<dbReference type="PANTHER" id="PTHR32294">
    <property type="entry name" value="DNA POLYMERASE III SUBUNIT ALPHA"/>
    <property type="match status" value="1"/>
</dbReference>
<gene>
    <name evidence="8" type="ORF">SAMN04487834_10339</name>
</gene>
<dbReference type="GO" id="GO:0008408">
    <property type="term" value="F:3'-5' exonuclease activity"/>
    <property type="evidence" value="ECO:0007669"/>
    <property type="project" value="InterPro"/>
</dbReference>
<dbReference type="InterPro" id="IPR003141">
    <property type="entry name" value="Pol/His_phosphatase_N"/>
</dbReference>
<evidence type="ECO:0000256" key="6">
    <source>
        <dbReference type="ARBA" id="ARBA00049244"/>
    </source>
</evidence>
<evidence type="ECO:0000256" key="2">
    <source>
        <dbReference type="ARBA" id="ARBA00022679"/>
    </source>
</evidence>
<dbReference type="GO" id="GO:0006260">
    <property type="term" value="P:DNA replication"/>
    <property type="evidence" value="ECO:0007669"/>
    <property type="project" value="UniProtKB-KW"/>
</dbReference>
<proteinExistence type="predicted"/>
<keyword evidence="9" id="KW-1185">Reference proteome</keyword>
<sequence length="1028" mass="117379">MFGHLQIKSCYSFQESTILINALVKMAKEKQMDALALCDKDNMYGAFEFYEACQKYHIKPIFGVEASILIDQEVYPFTLLAKDDDGYLSLVRIVSDINLSDEEAIDIKELLTYKHHLYIISSSDDGIVERYIAKDMEKEAERYMRRFKEAFGENYLVMMQNHGLANQEVNNKRLLAIANFVNVKVVWGNDVRYLRPQEAITVDLLQAAKESRTLSPYFESDTNQRYLKNSSEIAMLFDHEILRNTEEVLNTCKASIPTGMKNLPYYPTPHQAPHDEYLRSLCIVGLKKRFFGQLIPESYKTRLFYELKVIHDMGFDDYFLIVYDYVHYAKTHGILVGPGRGSAAGSLVAYVLGITNIDPLKYNLLFERFLNPERVSMPDIDIDFEDDRRDEVVDYVIAKYGQERVAQIVTFSTYGPRNAIKDLGKVVGLPLPRLEMLAKMVPTGPKNRKSITEMYQTSSSFKKMVDGTQALQRLIKPMSLVEYLPRNISMHAAGVVISKNPLREMVPLVRGPSSMIMTQYSKDYIESAGVLKMDFLGLKNLTMISYILEDIKKDTGETVNLSTIPLNDAKTYQLLSNGDTYGVFQLESEGMRNLLKRMRPTTFMDIVDAIALYRPGPMENIPLYLENRAHKGRMQYVDESLIPILKDTHGIIIYQEQIMQIARQVANFSLGKADILRKAVSKKNAQAMSDMRESFIQGAIANGYSEKKAIEIYELIEKFANYGFNKSHSVAYGVVAYWLAYLKANYPLYFFASILSNEGSSQTAKLHVIEECKRYGVKILGPSINHSKHRFVVENGGIRYSLTAIKNIGYALFKALDRERQEHGPFSDIYDFIARMQSSRMPANALESLIDAGAFDEFESNRAYIKGNLATIVEYAHLKATIAVDDPPILRDFKESKWDRLENEKNVLGLYLSTHPLAILKNAYRKKQLPIVNVADIDESMVNKTILVMVVLHRIKVIVDKKGNQMAFISGNDDTGELEATIFSNQYRRYSEDPSHPLEKDRTVLMNVRVQKREDALSLVMNQIKKVK</sequence>
<dbReference type="Pfam" id="PF07733">
    <property type="entry name" value="DNA_pol3_alpha"/>
    <property type="match status" value="1"/>
</dbReference>
<keyword evidence="2" id="KW-0808">Transferase</keyword>
<keyword evidence="4" id="KW-0235">DNA replication</keyword>
<evidence type="ECO:0000256" key="5">
    <source>
        <dbReference type="ARBA" id="ARBA00022932"/>
    </source>
</evidence>
<dbReference type="STRING" id="322505.SAMN04487836_1197"/>
<dbReference type="PANTHER" id="PTHR32294:SF0">
    <property type="entry name" value="DNA POLYMERASE III SUBUNIT ALPHA"/>
    <property type="match status" value="1"/>
</dbReference>
<dbReference type="Proteomes" id="UP000183028">
    <property type="component" value="Unassembled WGS sequence"/>
</dbReference>
<accession>A0A1H6UD93</accession>
<dbReference type="EMBL" id="FNYK01000033">
    <property type="protein sequence ID" value="SEI90358.1"/>
    <property type="molecule type" value="Genomic_DNA"/>
</dbReference>
<organism evidence="8 9">
    <name type="scientific">Sharpea azabuensis</name>
    <dbReference type="NCBI Taxonomy" id="322505"/>
    <lineage>
        <taxon>Bacteria</taxon>
        <taxon>Bacillati</taxon>
        <taxon>Bacillota</taxon>
        <taxon>Erysipelotrichia</taxon>
        <taxon>Erysipelotrichales</taxon>
        <taxon>Coprobacillaceae</taxon>
        <taxon>Sharpea</taxon>
    </lineage>
</organism>
<dbReference type="AlphaFoldDB" id="A0A1H6UD93"/>
<dbReference type="eggNOG" id="COG0587">
    <property type="taxonomic scope" value="Bacteria"/>
</dbReference>
<keyword evidence="5" id="KW-0239">DNA-directed DNA polymerase</keyword>
<dbReference type="NCBIfam" id="NF004226">
    <property type="entry name" value="PRK05673.1"/>
    <property type="match status" value="1"/>
</dbReference>
<dbReference type="RefSeq" id="WP_074732254.1">
    <property type="nucleotide sequence ID" value="NZ_FNYK01000033.1"/>
</dbReference>
<dbReference type="CDD" id="cd04485">
    <property type="entry name" value="DnaE_OBF"/>
    <property type="match status" value="1"/>
</dbReference>
<dbReference type="Gene3D" id="3.20.20.140">
    <property type="entry name" value="Metal-dependent hydrolases"/>
    <property type="match status" value="1"/>
</dbReference>
<name>A0A1H6UD93_9FIRM</name>
<dbReference type="InterPro" id="IPR029460">
    <property type="entry name" value="DNAPol_HHH"/>
</dbReference>
<dbReference type="InterPro" id="IPR004805">
    <property type="entry name" value="DnaE2/DnaE/PolC"/>
</dbReference>
<dbReference type="OrthoDB" id="9803237at2"/>
<dbReference type="Gene3D" id="1.10.150.870">
    <property type="match status" value="1"/>
</dbReference>
<dbReference type="InterPro" id="IPR041931">
    <property type="entry name" value="DNA_pol3_alpha_thumb_dom"/>
</dbReference>
<keyword evidence="3" id="KW-0548">Nucleotidyltransferase</keyword>
<dbReference type="Pfam" id="PF17657">
    <property type="entry name" value="DNA_pol3_finger"/>
    <property type="match status" value="1"/>
</dbReference>
<feature type="domain" description="Polymerase/histidinol phosphatase N-terminal" evidence="7">
    <location>
        <begin position="3"/>
        <end position="70"/>
    </location>
</feature>
<dbReference type="NCBIfam" id="TIGR00594">
    <property type="entry name" value="polc"/>
    <property type="match status" value="1"/>
</dbReference>
<evidence type="ECO:0000313" key="8">
    <source>
        <dbReference type="EMBL" id="SEI90358.1"/>
    </source>
</evidence>
<dbReference type="InterPro" id="IPR011708">
    <property type="entry name" value="DNA_pol3_alpha_NTPase_dom"/>
</dbReference>
<dbReference type="Gene3D" id="1.10.10.1600">
    <property type="entry name" value="Bacterial DNA polymerase III alpha subunit, thumb domain"/>
    <property type="match status" value="1"/>
</dbReference>
<evidence type="ECO:0000256" key="3">
    <source>
        <dbReference type="ARBA" id="ARBA00022695"/>
    </source>
</evidence>
<dbReference type="Pfam" id="PF14579">
    <property type="entry name" value="HHH_6"/>
    <property type="match status" value="1"/>
</dbReference>
<dbReference type="Pfam" id="PF02811">
    <property type="entry name" value="PHP"/>
    <property type="match status" value="1"/>
</dbReference>
<comment type="catalytic activity">
    <reaction evidence="6">
        <text>DNA(n) + a 2'-deoxyribonucleoside 5'-triphosphate = DNA(n+1) + diphosphate</text>
        <dbReference type="Rhea" id="RHEA:22508"/>
        <dbReference type="Rhea" id="RHEA-COMP:17339"/>
        <dbReference type="Rhea" id="RHEA-COMP:17340"/>
        <dbReference type="ChEBI" id="CHEBI:33019"/>
        <dbReference type="ChEBI" id="CHEBI:61560"/>
        <dbReference type="ChEBI" id="CHEBI:173112"/>
        <dbReference type="EC" id="2.7.7.7"/>
    </reaction>
</comment>